<name>A0A6L3W3Z6_9ACTN</name>
<dbReference type="CDD" id="cd00146">
    <property type="entry name" value="PKD"/>
    <property type="match status" value="1"/>
</dbReference>
<dbReference type="InterPro" id="IPR000601">
    <property type="entry name" value="PKD_dom"/>
</dbReference>
<protein>
    <submittedName>
        <fullName evidence="2">Tat pathway signal sequence domain protein</fullName>
    </submittedName>
</protein>
<feature type="domain" description="PKD/Chitinase" evidence="1">
    <location>
        <begin position="549"/>
        <end position="649"/>
    </location>
</feature>
<evidence type="ECO:0000313" key="2">
    <source>
        <dbReference type="EMBL" id="KAB2386349.1"/>
    </source>
</evidence>
<dbReference type="AlphaFoldDB" id="A0A6L3W3Z6"/>
<sequence length="657" mass="70418">MLGAVAVPGVSASAAAPPQCAQPQPNGPMQVTADCVDPLYARPVIDGEKDQTSPVPHHQVSGHFEGTNVKFNLYLPPANRWDGRFFQLVYPLQSENADAQSIAFGADSGAYTVQTSGTEGYRADAAAAKLSRTVAATYYRSSRRIHGYVYGGSGGSYMTIGAMENTTGVWDGAVPFIPGVPTSIPNNFFVRAFARLVLRGKAPQIADAVRPGGSGNPYAGLTSTQKAVLREVTRMGIPLRAWENHSYVLGLDDPQGLLGFAGTVRAIDPSYADDFWSKPGYLGTERSPLGDLTRNARIDQTATITEVERDDHNVPTKLTLDKAPADPNKLGFDVTASRADGTTIGAVTGSLDPATRTFTIGTGNSSETLDAIAAGGELRIDNRWNLALLTYHRHQVPARPGFTAFDQFRDPTGKPIYPQRAVEIGPVISGEVSGGGTHTGKITGKVIEVANLLDTDAFPWDADWYAQQVKNALGTRYDDEFRVWFNDNADHIGAHETNLLDYTGILQQALRDVSAWAEKGIAPPQSTRYSVTGGQVTVPAAPAQRHGIQPVVTLTVDGRHRIDVPAGKPVTFTATIQTPPGTGRIVATAWDFTGGGTFTPARFGGPPRPSMRVRQTYTYTKRGTYYPALRATAQRDGDAATPFATIPDLGRVRVVVH</sequence>
<reference evidence="2 3" key="1">
    <citation type="submission" date="2019-09" db="EMBL/GenBank/DDBJ databases">
        <title>Actinomadura physcomitrii sp. nov., a novel actinomycete isolated from moss [Physcomitrium sphaericum (Ludw) Fuernr].</title>
        <authorList>
            <person name="Liu C."/>
            <person name="Zhuang X."/>
        </authorList>
    </citation>
    <scope>NUCLEOTIDE SEQUENCE [LARGE SCALE GENOMIC DNA]</scope>
    <source>
        <strain evidence="2 3">CYP1-1B</strain>
    </source>
</reference>
<dbReference type="SMART" id="SM00089">
    <property type="entry name" value="PKD"/>
    <property type="match status" value="1"/>
</dbReference>
<gene>
    <name evidence="2" type="ORF">F9B16_07365</name>
</gene>
<dbReference type="InterPro" id="IPR013783">
    <property type="entry name" value="Ig-like_fold"/>
</dbReference>
<dbReference type="Gene3D" id="2.60.40.10">
    <property type="entry name" value="Immunoglobulins"/>
    <property type="match status" value="1"/>
</dbReference>
<keyword evidence="3" id="KW-1185">Reference proteome</keyword>
<proteinExistence type="predicted"/>
<dbReference type="InterPro" id="IPR035986">
    <property type="entry name" value="PKD_dom_sf"/>
</dbReference>
<dbReference type="Pfam" id="PF00801">
    <property type="entry name" value="PKD"/>
    <property type="match status" value="1"/>
</dbReference>
<comment type="caution">
    <text evidence="2">The sequence shown here is derived from an EMBL/GenBank/DDBJ whole genome shotgun (WGS) entry which is preliminary data.</text>
</comment>
<dbReference type="InterPro" id="IPR022409">
    <property type="entry name" value="PKD/Chitinase_dom"/>
</dbReference>
<dbReference type="Proteomes" id="UP000483004">
    <property type="component" value="Unassembled WGS sequence"/>
</dbReference>
<evidence type="ECO:0000313" key="3">
    <source>
        <dbReference type="Proteomes" id="UP000483004"/>
    </source>
</evidence>
<dbReference type="SUPFAM" id="SSF49299">
    <property type="entry name" value="PKD domain"/>
    <property type="match status" value="1"/>
</dbReference>
<dbReference type="GO" id="GO:0005975">
    <property type="term" value="P:carbohydrate metabolic process"/>
    <property type="evidence" value="ECO:0007669"/>
    <property type="project" value="UniProtKB-ARBA"/>
</dbReference>
<dbReference type="OrthoDB" id="906600at2"/>
<accession>A0A6L3W3Z6</accession>
<dbReference type="EMBL" id="WBMR01000013">
    <property type="protein sequence ID" value="KAB2386349.1"/>
    <property type="molecule type" value="Genomic_DNA"/>
</dbReference>
<organism evidence="2 3">
    <name type="scientific">Actinomadura montaniterrae</name>
    <dbReference type="NCBI Taxonomy" id="1803903"/>
    <lineage>
        <taxon>Bacteria</taxon>
        <taxon>Bacillati</taxon>
        <taxon>Actinomycetota</taxon>
        <taxon>Actinomycetes</taxon>
        <taxon>Streptosporangiales</taxon>
        <taxon>Thermomonosporaceae</taxon>
        <taxon>Actinomadura</taxon>
    </lineage>
</organism>
<evidence type="ECO:0000259" key="1">
    <source>
        <dbReference type="SMART" id="SM00089"/>
    </source>
</evidence>